<sequence>MSGAPNFEMAAKPPTRNRLPHSPALPVAFAIPDDVIPYPAPLIVFHIGDQTMTYELECQIEELRAELRNAVDPCERAQIEAELDLAQAELTLAIAELDGRADTEPPF</sequence>
<dbReference type="Proteomes" id="UP000244335">
    <property type="component" value="Unassembled WGS sequence"/>
</dbReference>
<evidence type="ECO:0000256" key="1">
    <source>
        <dbReference type="SAM" id="MobiDB-lite"/>
    </source>
</evidence>
<feature type="region of interest" description="Disordered" evidence="1">
    <location>
        <begin position="1"/>
        <end position="22"/>
    </location>
</feature>
<reference evidence="2 3" key="1">
    <citation type="submission" date="2018-04" db="EMBL/GenBank/DDBJ databases">
        <authorList>
            <person name="Hagen T."/>
        </authorList>
    </citation>
    <scope>NUCLEOTIDE SEQUENCE [LARGE SCALE GENOMIC DNA]</scope>
    <source>
        <strain evidence="2 3">TPD7009</strain>
    </source>
</reference>
<evidence type="ECO:0000313" key="2">
    <source>
        <dbReference type="EMBL" id="PVE50641.1"/>
    </source>
</evidence>
<dbReference type="AlphaFoldDB" id="A0AA92BZV7"/>
<evidence type="ECO:0000313" key="3">
    <source>
        <dbReference type="Proteomes" id="UP000244335"/>
    </source>
</evidence>
<organism evidence="2 3">
    <name type="scientific">Rhizobium rhizogenes</name>
    <name type="common">Agrobacterium rhizogenes</name>
    <dbReference type="NCBI Taxonomy" id="359"/>
    <lineage>
        <taxon>Bacteria</taxon>
        <taxon>Pseudomonadati</taxon>
        <taxon>Pseudomonadota</taxon>
        <taxon>Alphaproteobacteria</taxon>
        <taxon>Hyphomicrobiales</taxon>
        <taxon>Rhizobiaceae</taxon>
        <taxon>Rhizobium/Agrobacterium group</taxon>
        <taxon>Rhizobium</taxon>
    </lineage>
</organism>
<comment type="caution">
    <text evidence="2">The sequence shown here is derived from an EMBL/GenBank/DDBJ whole genome shotgun (WGS) entry which is preliminary data.</text>
</comment>
<name>A0AA92BZV7_RHIRH</name>
<protein>
    <submittedName>
        <fullName evidence="2">Uncharacterized protein</fullName>
    </submittedName>
</protein>
<dbReference type="EMBL" id="QDFR01000010">
    <property type="protein sequence ID" value="PVE50641.1"/>
    <property type="molecule type" value="Genomic_DNA"/>
</dbReference>
<gene>
    <name evidence="2" type="ORF">DC430_20895</name>
</gene>
<proteinExistence type="predicted"/>
<accession>A0AA92BZV7</accession>